<keyword evidence="4" id="KW-0337">GPI-anchor biosynthesis</keyword>
<reference evidence="9 10" key="1">
    <citation type="submission" date="2015-07" db="EMBL/GenBank/DDBJ databases">
        <authorList>
            <person name="Cajimat M.N.B."/>
            <person name="Milazzo M.L."/>
            <person name="Fulhorst C.F."/>
        </authorList>
    </citation>
    <scope>NUCLEOTIDE SEQUENCE [LARGE SCALE GENOMIC DNA]</scope>
    <source>
        <strain evidence="9">Single colony</strain>
    </source>
</reference>
<feature type="transmembrane region" description="Helical" evidence="8">
    <location>
        <begin position="183"/>
        <end position="203"/>
    </location>
</feature>
<dbReference type="PANTHER" id="PTHR12982">
    <property type="entry name" value="PHOSPHATIDYLINOSITOL GLYCAN, CLASS C"/>
    <property type="match status" value="1"/>
</dbReference>
<keyword evidence="6 8" id="KW-1133">Transmembrane helix</keyword>
<evidence type="ECO:0000256" key="5">
    <source>
        <dbReference type="ARBA" id="ARBA00022692"/>
    </source>
</evidence>
<dbReference type="Proteomes" id="UP000199069">
    <property type="component" value="Unassembled WGS sequence"/>
</dbReference>
<keyword evidence="5 8" id="KW-0812">Transmembrane</keyword>
<comment type="similarity">
    <text evidence="3">Belongs to the PIGC family.</text>
</comment>
<evidence type="ECO:0000256" key="8">
    <source>
        <dbReference type="SAM" id="Phobius"/>
    </source>
</evidence>
<feature type="transmembrane region" description="Helical" evidence="8">
    <location>
        <begin position="314"/>
        <end position="334"/>
    </location>
</feature>
<feature type="transmembrane region" description="Helical" evidence="8">
    <location>
        <begin position="262"/>
        <end position="281"/>
    </location>
</feature>
<feature type="non-terminal residue" evidence="9">
    <location>
        <position position="391"/>
    </location>
</feature>
<sequence>RCCGRMRDGKLMDGWTQTCVSSSSSSLDFANSHRSAEDDPPTPPLPPYRKVLYLKQPYPDNYVDATFLADLKRNVNVHPASLPALLRQTLPITQHLACTFLFVAVFVRLSRGTLSSSTLLSTCAGLSVVLRVWSWLIGESSTLLGGAAGRGGTAVAPIIPLVALYLLSPALKTLTRATTSDSIWALSGTLFAVNLLLGDYRAIPTTSSLRFDSFRALFSRSALSPPAPHAHLARRAPLPSTLSLTAALSGSTVLASRLSSNLQVFSLLLFSTLWFGPFPLLRSSLTLRPTLLLTWLLSTAALVALRSLGTGPTVMASLMLTGTSVVAPLVRGWLMIRYKDRLSGPWDAAVPKVGGARQGQRERGVQAGSKLRIEGSGEIGRAVRPSLRTIT</sequence>
<proteinExistence type="inferred from homology"/>
<keyword evidence="7 8" id="KW-0472">Membrane</keyword>
<dbReference type="GO" id="GO:0006506">
    <property type="term" value="P:GPI anchor biosynthetic process"/>
    <property type="evidence" value="ECO:0007669"/>
    <property type="project" value="UniProtKB-UniPathway"/>
</dbReference>
<comment type="pathway">
    <text evidence="2">Glycolipid biosynthesis; glycosylphosphatidylinositol-anchor biosynthesis.</text>
</comment>
<dbReference type="GO" id="GO:0000506">
    <property type="term" value="C:glycosylphosphatidylinositol-N-acetylglucosaminyltransferase (GPI-GnT) complex"/>
    <property type="evidence" value="ECO:0007669"/>
    <property type="project" value="TreeGrafter"/>
</dbReference>
<dbReference type="AlphaFoldDB" id="A0A0K3CDF4"/>
<organism evidence="9 10">
    <name type="scientific">Rhodotorula toruloides</name>
    <name type="common">Yeast</name>
    <name type="synonym">Rhodosporidium toruloides</name>
    <dbReference type="NCBI Taxonomy" id="5286"/>
    <lineage>
        <taxon>Eukaryota</taxon>
        <taxon>Fungi</taxon>
        <taxon>Dikarya</taxon>
        <taxon>Basidiomycota</taxon>
        <taxon>Pucciniomycotina</taxon>
        <taxon>Microbotryomycetes</taxon>
        <taxon>Sporidiobolales</taxon>
        <taxon>Sporidiobolaceae</taxon>
        <taxon>Rhodotorula</taxon>
    </lineage>
</organism>
<evidence type="ECO:0000256" key="2">
    <source>
        <dbReference type="ARBA" id="ARBA00004687"/>
    </source>
</evidence>
<dbReference type="InterPro" id="IPR009450">
    <property type="entry name" value="Plno_GlcNAc_GPI2"/>
</dbReference>
<dbReference type="UniPathway" id="UPA00196"/>
<feature type="transmembrane region" description="Helical" evidence="8">
    <location>
        <begin position="154"/>
        <end position="171"/>
    </location>
</feature>
<evidence type="ECO:0000256" key="4">
    <source>
        <dbReference type="ARBA" id="ARBA00022502"/>
    </source>
</evidence>
<dbReference type="Pfam" id="PF06432">
    <property type="entry name" value="GPI2"/>
    <property type="match status" value="1"/>
</dbReference>
<evidence type="ECO:0000256" key="6">
    <source>
        <dbReference type="ARBA" id="ARBA00022989"/>
    </source>
</evidence>
<dbReference type="STRING" id="5286.A0A0K3CDF4"/>
<comment type="subcellular location">
    <subcellularLocation>
        <location evidence="1">Membrane</location>
        <topology evidence="1">Multi-pass membrane protein</topology>
    </subcellularLocation>
</comment>
<dbReference type="PANTHER" id="PTHR12982:SF0">
    <property type="entry name" value="PHOSPHATIDYLINOSITOL N-ACETYLGLUCOSAMINYLTRANSFERASE SUBUNIT C"/>
    <property type="match status" value="1"/>
</dbReference>
<evidence type="ECO:0000313" key="9">
    <source>
        <dbReference type="EMBL" id="CTR06575.1"/>
    </source>
</evidence>
<name>A0A0K3CDF4_RHOTO</name>
<evidence type="ECO:0000256" key="3">
    <source>
        <dbReference type="ARBA" id="ARBA00008321"/>
    </source>
</evidence>
<gene>
    <name evidence="9" type="primary">FGENESH: predicted gene_4.212</name>
    <name evidence="9" type="ORF">BN2166_0024360</name>
</gene>
<feature type="transmembrane region" description="Helical" evidence="8">
    <location>
        <begin position="290"/>
        <end position="308"/>
    </location>
</feature>
<dbReference type="OMA" id="STSYHAF"/>
<keyword evidence="10" id="KW-1185">Reference proteome</keyword>
<evidence type="ECO:0000256" key="7">
    <source>
        <dbReference type="ARBA" id="ARBA00023136"/>
    </source>
</evidence>
<dbReference type="EMBL" id="CWKI01000004">
    <property type="protein sequence ID" value="CTR06575.1"/>
    <property type="molecule type" value="Genomic_DNA"/>
</dbReference>
<accession>A0A0K3CDF4</accession>
<protein>
    <submittedName>
        <fullName evidence="9">FGENESH: predicted gene_4.212 protein</fullName>
    </submittedName>
</protein>
<feature type="non-terminal residue" evidence="9">
    <location>
        <position position="1"/>
    </location>
</feature>
<dbReference type="PIRSF" id="PIRSF016104">
    <property type="entry name" value="GPI2"/>
    <property type="match status" value="1"/>
</dbReference>
<evidence type="ECO:0000313" key="10">
    <source>
        <dbReference type="Proteomes" id="UP000199069"/>
    </source>
</evidence>
<evidence type="ECO:0000256" key="1">
    <source>
        <dbReference type="ARBA" id="ARBA00004141"/>
    </source>
</evidence>
<feature type="transmembrane region" description="Helical" evidence="8">
    <location>
        <begin position="117"/>
        <end position="134"/>
    </location>
</feature>